<evidence type="ECO:0000313" key="2">
    <source>
        <dbReference type="Proteomes" id="UP000245910"/>
    </source>
</evidence>
<protein>
    <submittedName>
        <fullName evidence="1">Uncharacterized protein</fullName>
    </submittedName>
</protein>
<keyword evidence="2" id="KW-1185">Reference proteome</keyword>
<name>A0A2L2SZ71_9HYPO</name>
<sequence length="23" mass="2604">MSIRMLTLRLFFLIAQGSHNVVG</sequence>
<reference evidence="2" key="1">
    <citation type="submission" date="2014-10" db="EMBL/GenBank/DDBJ databases">
        <authorList>
            <person name="King R."/>
        </authorList>
    </citation>
    <scope>NUCLEOTIDE SEQUENCE [LARGE SCALE GENOMIC DNA]</scope>
    <source>
        <strain evidence="2">A3/5</strain>
    </source>
</reference>
<evidence type="ECO:0000313" key="1">
    <source>
        <dbReference type="EMBL" id="CEI38863.1"/>
    </source>
</evidence>
<organism evidence="1 2">
    <name type="scientific">Fusarium venenatum</name>
    <dbReference type="NCBI Taxonomy" id="56646"/>
    <lineage>
        <taxon>Eukaryota</taxon>
        <taxon>Fungi</taxon>
        <taxon>Dikarya</taxon>
        <taxon>Ascomycota</taxon>
        <taxon>Pezizomycotina</taxon>
        <taxon>Sordariomycetes</taxon>
        <taxon>Hypocreomycetidae</taxon>
        <taxon>Hypocreales</taxon>
        <taxon>Nectriaceae</taxon>
        <taxon>Fusarium</taxon>
    </lineage>
</organism>
<proteinExistence type="predicted"/>
<dbReference type="AlphaFoldDB" id="A0A2L2SZ71"/>
<dbReference type="EMBL" id="LN649232">
    <property type="protein sequence ID" value="CEI38863.1"/>
    <property type="molecule type" value="Genomic_DNA"/>
</dbReference>
<dbReference type="Proteomes" id="UP000245910">
    <property type="component" value="Chromosome IIII"/>
</dbReference>
<accession>A0A2L2SZ71</accession>